<keyword evidence="2" id="KW-1185">Reference proteome</keyword>
<dbReference type="AlphaFoldDB" id="A0A811KUC5"/>
<gene>
    <name evidence="1" type="ORF">BOKJ2_LOCUS7682</name>
</gene>
<evidence type="ECO:0000313" key="2">
    <source>
        <dbReference type="Proteomes" id="UP000614601"/>
    </source>
</evidence>
<organism evidence="1 2">
    <name type="scientific">Bursaphelenchus okinawaensis</name>
    <dbReference type="NCBI Taxonomy" id="465554"/>
    <lineage>
        <taxon>Eukaryota</taxon>
        <taxon>Metazoa</taxon>
        <taxon>Ecdysozoa</taxon>
        <taxon>Nematoda</taxon>
        <taxon>Chromadorea</taxon>
        <taxon>Rhabditida</taxon>
        <taxon>Tylenchina</taxon>
        <taxon>Tylenchomorpha</taxon>
        <taxon>Aphelenchoidea</taxon>
        <taxon>Aphelenchoididae</taxon>
        <taxon>Bursaphelenchus</taxon>
    </lineage>
</organism>
<accession>A0A811KUC5</accession>
<comment type="caution">
    <text evidence="1">The sequence shown here is derived from an EMBL/GenBank/DDBJ whole genome shotgun (WGS) entry which is preliminary data.</text>
</comment>
<sequence length="67" mass="7754">MPAPKFEGPAKPIQVWKKVKAELTHLEQVYLIVCPVCNMPEHAPEHKERIYSPRHFAALMNNIAYEL</sequence>
<evidence type="ECO:0000313" key="1">
    <source>
        <dbReference type="EMBL" id="CAD5218472.1"/>
    </source>
</evidence>
<dbReference type="EMBL" id="CAJFDH010000004">
    <property type="protein sequence ID" value="CAD5218472.1"/>
    <property type="molecule type" value="Genomic_DNA"/>
</dbReference>
<reference evidence="1" key="1">
    <citation type="submission" date="2020-09" db="EMBL/GenBank/DDBJ databases">
        <authorList>
            <person name="Kikuchi T."/>
        </authorList>
    </citation>
    <scope>NUCLEOTIDE SEQUENCE</scope>
    <source>
        <strain evidence="1">SH1</strain>
    </source>
</reference>
<dbReference type="Proteomes" id="UP000783686">
    <property type="component" value="Unassembled WGS sequence"/>
</dbReference>
<proteinExistence type="predicted"/>
<dbReference type="EMBL" id="CAJFCW020000004">
    <property type="protein sequence ID" value="CAG9110626.1"/>
    <property type="molecule type" value="Genomic_DNA"/>
</dbReference>
<name>A0A811KUC5_9BILA</name>
<protein>
    <submittedName>
        <fullName evidence="1">Uncharacterized protein</fullName>
    </submittedName>
</protein>
<dbReference type="Proteomes" id="UP000614601">
    <property type="component" value="Unassembled WGS sequence"/>
</dbReference>